<dbReference type="OrthoDB" id="952271at2759"/>
<keyword evidence="2" id="KW-1185">Reference proteome</keyword>
<name>A0A0D2LKB8_9CHLO</name>
<dbReference type="RefSeq" id="XP_013891419.1">
    <property type="nucleotide sequence ID" value="XM_014035965.1"/>
</dbReference>
<dbReference type="KEGG" id="mng:MNEG_15564"/>
<sequence length="301" mass="31627">MLAVGDTITLEDVNAVARSFLTFASDYGAEGAVLERAAGEPGLWAEPGPSRATSIVACIPEFMDASGASAAPGGGAMSRGANLGAGGHLDADTIDLAELEAHSKDLEEFEVPEGAMRFELTAEQIAEALADPALEVEPLEDVDMPERLVSPERLEALLAEQQPRYVPVEDAPGAAALPPTDAATGITQRRLSNGIRVNYRRAGMLRLVMGGGRATEPSEAGPAGAGCIGVGTRALSESGTAGGWKRQQMEVFCISNLVNSVMEADEEFVVLDVHFAVTDGGMEAMFEMLHEFLTAPRWVRG</sequence>
<dbReference type="AlphaFoldDB" id="A0A0D2LKB8"/>
<dbReference type="STRING" id="145388.A0A0D2LKB8"/>
<dbReference type="GeneID" id="25733238"/>
<dbReference type="Proteomes" id="UP000054498">
    <property type="component" value="Unassembled WGS sequence"/>
</dbReference>
<evidence type="ECO:0000313" key="2">
    <source>
        <dbReference type="Proteomes" id="UP000054498"/>
    </source>
</evidence>
<protein>
    <submittedName>
        <fullName evidence="1">Uncharacterized protein</fullName>
    </submittedName>
</protein>
<accession>A0A0D2LKB8</accession>
<organism evidence="1 2">
    <name type="scientific">Monoraphidium neglectum</name>
    <dbReference type="NCBI Taxonomy" id="145388"/>
    <lineage>
        <taxon>Eukaryota</taxon>
        <taxon>Viridiplantae</taxon>
        <taxon>Chlorophyta</taxon>
        <taxon>core chlorophytes</taxon>
        <taxon>Chlorophyceae</taxon>
        <taxon>CS clade</taxon>
        <taxon>Sphaeropleales</taxon>
        <taxon>Selenastraceae</taxon>
        <taxon>Monoraphidium</taxon>
    </lineage>
</organism>
<dbReference type="EMBL" id="KK105657">
    <property type="protein sequence ID" value="KIY92399.1"/>
    <property type="molecule type" value="Genomic_DNA"/>
</dbReference>
<proteinExistence type="predicted"/>
<reference evidence="1 2" key="1">
    <citation type="journal article" date="2013" name="BMC Genomics">
        <title>Reconstruction of the lipid metabolism for the microalga Monoraphidium neglectum from its genome sequence reveals characteristics suitable for biofuel production.</title>
        <authorList>
            <person name="Bogen C."/>
            <person name="Al-Dilaimi A."/>
            <person name="Albersmeier A."/>
            <person name="Wichmann J."/>
            <person name="Grundmann M."/>
            <person name="Rupp O."/>
            <person name="Lauersen K.J."/>
            <person name="Blifernez-Klassen O."/>
            <person name="Kalinowski J."/>
            <person name="Goesmann A."/>
            <person name="Mussgnug J.H."/>
            <person name="Kruse O."/>
        </authorList>
    </citation>
    <scope>NUCLEOTIDE SEQUENCE [LARGE SCALE GENOMIC DNA]</scope>
    <source>
        <strain evidence="1 2">SAG 48.87</strain>
    </source>
</reference>
<gene>
    <name evidence="1" type="ORF">MNEG_15564</name>
</gene>
<evidence type="ECO:0000313" key="1">
    <source>
        <dbReference type="EMBL" id="KIY92399.1"/>
    </source>
</evidence>